<accession>A0A0G4K4A9</accession>
<keyword evidence="5" id="KW-1185">Reference proteome</keyword>
<organism evidence="4 5">
    <name type="scientific">Brachyspira suanatina</name>
    <dbReference type="NCBI Taxonomy" id="381802"/>
    <lineage>
        <taxon>Bacteria</taxon>
        <taxon>Pseudomonadati</taxon>
        <taxon>Spirochaetota</taxon>
        <taxon>Spirochaetia</taxon>
        <taxon>Brachyspirales</taxon>
        <taxon>Brachyspiraceae</taxon>
        <taxon>Brachyspira</taxon>
    </lineage>
</organism>
<dbReference type="PROSITE" id="PS50977">
    <property type="entry name" value="HTH_TETR_2"/>
    <property type="match status" value="1"/>
</dbReference>
<dbReference type="GO" id="GO:0003677">
    <property type="term" value="F:DNA binding"/>
    <property type="evidence" value="ECO:0007669"/>
    <property type="project" value="UniProtKB-UniRule"/>
</dbReference>
<keyword evidence="1 2" id="KW-0238">DNA-binding</keyword>
<feature type="domain" description="HTH tetR-type" evidence="3">
    <location>
        <begin position="5"/>
        <end position="65"/>
    </location>
</feature>
<dbReference type="EMBL" id="CVLB01000001">
    <property type="protein sequence ID" value="CRF31826.1"/>
    <property type="molecule type" value="Genomic_DNA"/>
</dbReference>
<dbReference type="Proteomes" id="UP000043763">
    <property type="component" value="Unassembled WGS sequence"/>
</dbReference>
<evidence type="ECO:0000313" key="5">
    <source>
        <dbReference type="Proteomes" id="UP000043763"/>
    </source>
</evidence>
<protein>
    <submittedName>
        <fullName evidence="4">TetR family transcriptional regulator</fullName>
    </submittedName>
</protein>
<dbReference type="RefSeq" id="WP_048593546.1">
    <property type="nucleotide sequence ID" value="NZ_CVLB01000001.1"/>
</dbReference>
<sequence length="185" mass="21333">MNNIVTSKEEILRVSRELIKKRGLNSINMRSLAEASNIAVGSIYNYFKSKEELTIEVIGSVWMDIFHPSNVCLESDSFLDIVDTIYKNLEKGSKKYPSFFSMHSTMMFGKNKSKGINMMNMVKKHIKEGLYKTLINDKKVREDAFNDNFTADKFIDTIFSFIISSMINADYDGSMIKEIIKRTIY</sequence>
<feature type="DNA-binding region" description="H-T-H motif" evidence="2">
    <location>
        <begin position="28"/>
        <end position="47"/>
    </location>
</feature>
<evidence type="ECO:0000256" key="2">
    <source>
        <dbReference type="PROSITE-ProRule" id="PRU00335"/>
    </source>
</evidence>
<reference evidence="5" key="1">
    <citation type="submission" date="2015-04" db="EMBL/GenBank/DDBJ databases">
        <authorList>
            <person name="Mushtaq Mamoona"/>
        </authorList>
    </citation>
    <scope>NUCLEOTIDE SEQUENCE [LARGE SCALE GENOMIC DNA]</scope>
    <source>
        <strain evidence="5">AN4859/03</strain>
    </source>
</reference>
<proteinExistence type="predicted"/>
<dbReference type="Gene3D" id="1.10.357.10">
    <property type="entry name" value="Tetracycline Repressor, domain 2"/>
    <property type="match status" value="1"/>
</dbReference>
<dbReference type="Pfam" id="PF00440">
    <property type="entry name" value="TetR_N"/>
    <property type="match status" value="1"/>
</dbReference>
<dbReference type="PANTHER" id="PTHR43479:SF11">
    <property type="entry name" value="ACREF_ENVCD OPERON REPRESSOR-RELATED"/>
    <property type="match status" value="1"/>
</dbReference>
<dbReference type="InterPro" id="IPR050624">
    <property type="entry name" value="HTH-type_Tx_Regulator"/>
</dbReference>
<evidence type="ECO:0000313" key="4">
    <source>
        <dbReference type="EMBL" id="CRF31826.1"/>
    </source>
</evidence>
<gene>
    <name evidence="4" type="ORF">BRSU_0399</name>
</gene>
<dbReference type="OrthoDB" id="6430772at2"/>
<dbReference type="InterPro" id="IPR001647">
    <property type="entry name" value="HTH_TetR"/>
</dbReference>
<evidence type="ECO:0000256" key="1">
    <source>
        <dbReference type="ARBA" id="ARBA00023125"/>
    </source>
</evidence>
<dbReference type="PANTHER" id="PTHR43479">
    <property type="entry name" value="ACREF/ENVCD OPERON REPRESSOR-RELATED"/>
    <property type="match status" value="1"/>
</dbReference>
<evidence type="ECO:0000259" key="3">
    <source>
        <dbReference type="PROSITE" id="PS50977"/>
    </source>
</evidence>
<name>A0A0G4K4A9_9SPIR</name>
<dbReference type="PRINTS" id="PR00455">
    <property type="entry name" value="HTHTETR"/>
</dbReference>
<dbReference type="InterPro" id="IPR009057">
    <property type="entry name" value="Homeodomain-like_sf"/>
</dbReference>
<dbReference type="AlphaFoldDB" id="A0A0G4K4A9"/>
<dbReference type="SUPFAM" id="SSF46689">
    <property type="entry name" value="Homeodomain-like"/>
    <property type="match status" value="1"/>
</dbReference>